<evidence type="ECO:0000313" key="5">
    <source>
        <dbReference type="Proteomes" id="UP000240527"/>
    </source>
</evidence>
<keyword evidence="2" id="KW-0732">Signal</keyword>
<protein>
    <submittedName>
        <fullName evidence="4">VacJ family lipoprotein</fullName>
    </submittedName>
</protein>
<dbReference type="Proteomes" id="UP000240527">
    <property type="component" value="Chromosome"/>
</dbReference>
<dbReference type="PRINTS" id="PR01805">
    <property type="entry name" value="VACJLIPOPROT"/>
</dbReference>
<evidence type="ECO:0000256" key="3">
    <source>
        <dbReference type="SAM" id="MobiDB-lite"/>
    </source>
</evidence>
<dbReference type="EMBL" id="CP027850">
    <property type="protein sequence ID" value="AVQ04185.1"/>
    <property type="molecule type" value="Genomic_DNA"/>
</dbReference>
<reference evidence="4 5" key="1">
    <citation type="journal article" date="2015" name="Biotechnol. Bioeng.">
        <title>Genome sequence and phenotypic characterization of Caulobacter segnis.</title>
        <authorList>
            <person name="Patel S."/>
            <person name="Fletcher B."/>
            <person name="Scott D.C."/>
            <person name="Ely B."/>
        </authorList>
    </citation>
    <scope>NUCLEOTIDE SEQUENCE [LARGE SCALE GENOMIC DNA]</scope>
    <source>
        <strain evidence="4 5">TK0059</strain>
    </source>
</reference>
<feature type="region of interest" description="Disordered" evidence="3">
    <location>
        <begin position="273"/>
        <end position="296"/>
    </location>
</feature>
<keyword evidence="5" id="KW-1185">Reference proteome</keyword>
<evidence type="ECO:0000256" key="1">
    <source>
        <dbReference type="ARBA" id="ARBA00010634"/>
    </source>
</evidence>
<dbReference type="PANTHER" id="PTHR30035">
    <property type="entry name" value="LIPOPROTEIN VACJ-RELATED"/>
    <property type="match status" value="1"/>
</dbReference>
<keyword evidence="4" id="KW-0449">Lipoprotein</keyword>
<dbReference type="Pfam" id="PF04333">
    <property type="entry name" value="MlaA"/>
    <property type="match status" value="1"/>
</dbReference>
<dbReference type="PANTHER" id="PTHR30035:SF3">
    <property type="entry name" value="INTERMEMBRANE PHOSPHOLIPID TRANSPORT SYSTEM LIPOPROTEIN MLAA"/>
    <property type="match status" value="1"/>
</dbReference>
<evidence type="ECO:0000313" key="4">
    <source>
        <dbReference type="EMBL" id="AVQ04185.1"/>
    </source>
</evidence>
<sequence>MIASILIRSRASIHGGFRSRSTRVSDQDQSARRKAAGRRFFAAGLAAASGLLAFAPIAHAEEKVAGSVEANDPLEGFNRGAFKLGMGLDKVLLAPIAHGYMAVTPKPVRERVSSAVYNLGEPNTVINMVLQGKPKRAMRSTTRFIVNSTVGVLGLFDVASKMNLPRRDSDFGQTFGYYGAGPGAYIYVPLMGPLNVRDGVGRALDIATDPVGAVAGGVSTDFGKARLGVTILDVRASADPAFHALKDSSDPYVTVRSAYGQYREAFIRQATGEAEDLPDFDAPPPDASAPAATPNP</sequence>
<dbReference type="InterPro" id="IPR007428">
    <property type="entry name" value="MlaA"/>
</dbReference>
<gene>
    <name evidence="4" type="ORF">B7G68_21450</name>
</gene>
<comment type="similarity">
    <text evidence="1">Belongs to the MlaA family.</text>
</comment>
<evidence type="ECO:0000256" key="2">
    <source>
        <dbReference type="ARBA" id="ARBA00022729"/>
    </source>
</evidence>
<feature type="compositionally biased region" description="Pro residues" evidence="3">
    <location>
        <begin position="281"/>
        <end position="296"/>
    </location>
</feature>
<proteinExistence type="inferred from homology"/>
<name>A0ABN5J047_9CAUL</name>
<organism evidence="4 5">
    <name type="scientific">Caulobacter segnis</name>
    <dbReference type="NCBI Taxonomy" id="88688"/>
    <lineage>
        <taxon>Bacteria</taxon>
        <taxon>Pseudomonadati</taxon>
        <taxon>Pseudomonadota</taxon>
        <taxon>Alphaproteobacteria</taxon>
        <taxon>Caulobacterales</taxon>
        <taxon>Caulobacteraceae</taxon>
        <taxon>Caulobacter</taxon>
    </lineage>
</organism>
<accession>A0ABN5J047</accession>